<evidence type="ECO:0000313" key="10">
    <source>
        <dbReference type="Proteomes" id="UP000054976"/>
    </source>
</evidence>
<dbReference type="GO" id="GO:0010285">
    <property type="term" value="F:L,L-diaminopimelate aminotransferase activity"/>
    <property type="evidence" value="ECO:0007669"/>
    <property type="project" value="UniProtKB-EC"/>
</dbReference>
<dbReference type="EMBL" id="BCNO01000001">
    <property type="protein sequence ID" value="GAQ94561.1"/>
    <property type="molecule type" value="Genomic_DNA"/>
</dbReference>
<evidence type="ECO:0000313" key="9">
    <source>
        <dbReference type="EMBL" id="GAQ94561.1"/>
    </source>
</evidence>
<dbReference type="Proteomes" id="UP000054976">
    <property type="component" value="Unassembled WGS sequence"/>
</dbReference>
<comment type="catalytic activity">
    <reaction evidence="6">
        <text>(2S,6S)-2,6-diaminopimelate + 2-oxoglutarate = (S)-2,3,4,5-tetrahydrodipicolinate + L-glutamate + H2O + H(+)</text>
        <dbReference type="Rhea" id="RHEA:23988"/>
        <dbReference type="ChEBI" id="CHEBI:15377"/>
        <dbReference type="ChEBI" id="CHEBI:15378"/>
        <dbReference type="ChEBI" id="CHEBI:16810"/>
        <dbReference type="ChEBI" id="CHEBI:16845"/>
        <dbReference type="ChEBI" id="CHEBI:29985"/>
        <dbReference type="ChEBI" id="CHEBI:57609"/>
        <dbReference type="EC" id="2.6.1.83"/>
    </reaction>
</comment>
<dbReference type="EC" id="2.6.1.-" evidence="7"/>
<dbReference type="InterPro" id="IPR015421">
    <property type="entry name" value="PyrdxlP-dep_Trfase_major"/>
</dbReference>
<dbReference type="InterPro" id="IPR019881">
    <property type="entry name" value="DAP-NH2Trfase_DapL_Desulfo"/>
</dbReference>
<organism evidence="9 10">
    <name type="scientific">Thermodesulfovibrio aggregans</name>
    <dbReference type="NCBI Taxonomy" id="86166"/>
    <lineage>
        <taxon>Bacteria</taxon>
        <taxon>Pseudomonadati</taxon>
        <taxon>Nitrospirota</taxon>
        <taxon>Thermodesulfovibrionia</taxon>
        <taxon>Thermodesulfovibrionales</taxon>
        <taxon>Thermodesulfovibrionaceae</taxon>
        <taxon>Thermodesulfovibrio</taxon>
    </lineage>
</organism>
<comment type="cofactor">
    <cofactor evidence="1 7">
        <name>pyridoxal 5'-phosphate</name>
        <dbReference type="ChEBI" id="CHEBI:597326"/>
    </cofactor>
</comment>
<evidence type="ECO:0000259" key="8">
    <source>
        <dbReference type="Pfam" id="PF00155"/>
    </source>
</evidence>
<dbReference type="InterPro" id="IPR019942">
    <property type="entry name" value="DapL/ALD1"/>
</dbReference>
<dbReference type="STRING" id="86166.TAGGR_1745"/>
<feature type="domain" description="Aminotransferase class I/classII large" evidence="8">
    <location>
        <begin position="33"/>
        <end position="382"/>
    </location>
</feature>
<keyword evidence="3 7" id="KW-0032">Aminotransferase</keyword>
<evidence type="ECO:0000256" key="4">
    <source>
        <dbReference type="ARBA" id="ARBA00022679"/>
    </source>
</evidence>
<dbReference type="InterPro" id="IPR050881">
    <property type="entry name" value="LL-DAP_aminotransferase"/>
</dbReference>
<dbReference type="CDD" id="cd00609">
    <property type="entry name" value="AAT_like"/>
    <property type="match status" value="1"/>
</dbReference>
<dbReference type="Gene3D" id="3.40.640.10">
    <property type="entry name" value="Type I PLP-dependent aspartate aminotransferase-like (Major domain)"/>
    <property type="match status" value="1"/>
</dbReference>
<dbReference type="InterPro" id="IPR015422">
    <property type="entry name" value="PyrdxlP-dep_Trfase_small"/>
</dbReference>
<dbReference type="NCBIfam" id="NF006756">
    <property type="entry name" value="PRK09276.1"/>
    <property type="match status" value="1"/>
</dbReference>
<evidence type="ECO:0000256" key="1">
    <source>
        <dbReference type="ARBA" id="ARBA00001933"/>
    </source>
</evidence>
<dbReference type="HAMAP" id="MF_01642">
    <property type="entry name" value="DapL_aminotrans_1"/>
    <property type="match status" value="1"/>
</dbReference>
<dbReference type="PANTHER" id="PTHR42832:SF3">
    <property type="entry name" value="L-GLUTAMINE--4-(METHYLSULFANYL)-2-OXOBUTANOATE AMINOTRANSFERASE"/>
    <property type="match status" value="1"/>
</dbReference>
<keyword evidence="4 7" id="KW-0808">Transferase</keyword>
<dbReference type="GO" id="GO:0009089">
    <property type="term" value="P:lysine biosynthetic process via diaminopimelate"/>
    <property type="evidence" value="ECO:0007669"/>
    <property type="project" value="UniProtKB-UniPathway"/>
</dbReference>
<dbReference type="PROSITE" id="PS00105">
    <property type="entry name" value="AA_TRANSFER_CLASS_1"/>
    <property type="match status" value="1"/>
</dbReference>
<reference evidence="10" key="1">
    <citation type="submission" date="2016-01" db="EMBL/GenBank/DDBJ databases">
        <title>Draft genome sequence of Thermodesulfovibrio aggregans strain TGE-P1.</title>
        <authorList>
            <person name="Sekiguchi Y."/>
            <person name="Ohashi A."/>
            <person name="Matsuura N."/>
            <person name="Tourlousse M.D."/>
        </authorList>
    </citation>
    <scope>NUCLEOTIDE SEQUENCE [LARGE SCALE GENOMIC DNA]</scope>
    <source>
        <strain evidence="10">TGE-P1</strain>
    </source>
</reference>
<keyword evidence="10" id="KW-1185">Reference proteome</keyword>
<dbReference type="InterPro" id="IPR004838">
    <property type="entry name" value="NHTrfase_class1_PyrdxlP-BS"/>
</dbReference>
<evidence type="ECO:0000256" key="7">
    <source>
        <dbReference type="RuleBase" id="RU000481"/>
    </source>
</evidence>
<dbReference type="Pfam" id="PF00155">
    <property type="entry name" value="Aminotran_1_2"/>
    <property type="match status" value="1"/>
</dbReference>
<dbReference type="RefSeq" id="WP_059175997.1">
    <property type="nucleotide sequence ID" value="NZ_BCNO01000001.1"/>
</dbReference>
<evidence type="ECO:0000256" key="2">
    <source>
        <dbReference type="ARBA" id="ARBA00004982"/>
    </source>
</evidence>
<evidence type="ECO:0000256" key="3">
    <source>
        <dbReference type="ARBA" id="ARBA00022576"/>
    </source>
</evidence>
<dbReference type="InterPro" id="IPR015424">
    <property type="entry name" value="PyrdxlP-dep_Trfase"/>
</dbReference>
<keyword evidence="5" id="KW-0663">Pyridoxal phosphate</keyword>
<dbReference type="AlphaFoldDB" id="A0A0U9HUN3"/>
<gene>
    <name evidence="9" type="ORF">TAGGR_1745</name>
</gene>
<dbReference type="OrthoDB" id="9802328at2"/>
<accession>A0A0U9HUN3</accession>
<dbReference type="InterPro" id="IPR004839">
    <property type="entry name" value="Aminotransferase_I/II_large"/>
</dbReference>
<dbReference type="NCBIfam" id="TIGR03540">
    <property type="entry name" value="DapC_direct"/>
    <property type="match status" value="1"/>
</dbReference>
<dbReference type="SUPFAM" id="SSF53383">
    <property type="entry name" value="PLP-dependent transferases"/>
    <property type="match status" value="1"/>
</dbReference>
<comment type="caution">
    <text evidence="9">The sequence shown here is derived from an EMBL/GenBank/DDBJ whole genome shotgun (WGS) entry which is preliminary data.</text>
</comment>
<protein>
    <recommendedName>
        <fullName evidence="7">Aminotransferase</fullName>
        <ecNumber evidence="7">2.6.1.-</ecNumber>
    </recommendedName>
</protein>
<evidence type="ECO:0000256" key="6">
    <source>
        <dbReference type="ARBA" id="ARBA00051934"/>
    </source>
</evidence>
<evidence type="ECO:0000256" key="5">
    <source>
        <dbReference type="ARBA" id="ARBA00022898"/>
    </source>
</evidence>
<dbReference type="Gene3D" id="3.90.1150.10">
    <property type="entry name" value="Aspartate Aminotransferase, domain 1"/>
    <property type="match status" value="1"/>
</dbReference>
<name>A0A0U9HUN3_9BACT</name>
<dbReference type="GO" id="GO:0030170">
    <property type="term" value="F:pyridoxal phosphate binding"/>
    <property type="evidence" value="ECO:0007669"/>
    <property type="project" value="InterPro"/>
</dbReference>
<sequence length="387" mass="43850">MQIEYAERIRTLPPYLFAAIDQMKKEALLKGADLIDLSIGDPDIPTPSHIVEAMKKAVEKPEHHRYPSYEGMLSFRKAVSDWYKRRFNVELDPEGEVLSLIGSKEGIGHIPLAFVDPGDIVLVPSPGYPVYPVGTKFAGGIPYFMPLKEENDFLPDLDSIPEDVCKKAKLMFINYPNNPTSAVADKKFYEKVIEFAKKYNIIVCHDAAYSEVYYEEKPISFMQIDGAKEVGMEFHSLSKTYNMTGWRIGFAVGNKEVLSGLGKVKTNLDSGVFQAIQEASIVALETDDKILKEIRDIYKERRDVLYEGLRDAGFEVKKPMATFYLWVKVPKETNSIDFVAKLLKEAEVLCTPGVGFGEYGEGYIRFALTQSKERIKEAVERIRRLKL</sequence>
<comment type="similarity">
    <text evidence="7">Belongs to the class-I pyridoxal-phosphate-dependent aminotransferase family.</text>
</comment>
<proteinExistence type="inferred from homology"/>
<comment type="pathway">
    <text evidence="2">Amino-acid biosynthesis; L-lysine biosynthesis via DAP pathway; LL-2,6-diaminopimelate from (S)-tetrahydrodipicolinate (aminotransferase route): step 1/1.</text>
</comment>
<dbReference type="PANTHER" id="PTHR42832">
    <property type="entry name" value="AMINO ACID AMINOTRANSFERASE"/>
    <property type="match status" value="1"/>
</dbReference>
<dbReference type="UniPathway" id="UPA00034">
    <property type="reaction ID" value="UER00466"/>
</dbReference>